<dbReference type="Gene3D" id="2.60.220.50">
    <property type="match status" value="1"/>
</dbReference>
<dbReference type="FunFam" id="2.10.25.10:FF:000269">
    <property type="entry name" value="Adhesion G protein-coupled receptor E2"/>
    <property type="match status" value="1"/>
</dbReference>
<dbReference type="InterPro" id="IPR000152">
    <property type="entry name" value="EGF-type_Asp/Asn_hydroxyl_site"/>
</dbReference>
<dbReference type="PROSITE" id="PS01187">
    <property type="entry name" value="EGF_CA"/>
    <property type="match status" value="2"/>
</dbReference>
<feature type="transmembrane region" description="Helical" evidence="14">
    <location>
        <begin position="616"/>
        <end position="641"/>
    </location>
</feature>
<accession>A0A5J5N646</accession>
<reference evidence="19 20" key="1">
    <citation type="submission" date="2019-06" db="EMBL/GenBank/DDBJ databases">
        <title>Discovery of a novel chromosome fission-fusion reversal in muntjac.</title>
        <authorList>
            <person name="Mudd A.B."/>
            <person name="Bredeson J.V."/>
            <person name="Baum R."/>
            <person name="Hockemeyer D."/>
            <person name="Rokhsar D.S."/>
        </authorList>
    </citation>
    <scope>NUCLEOTIDE SEQUENCE [LARGE SCALE GENOMIC DNA]</scope>
    <source>
        <strain evidence="19">UCam_UCB_Mr</strain>
        <tissue evidence="19">Fibroblast cell line</tissue>
    </source>
</reference>
<dbReference type="PROSITE" id="PS50261">
    <property type="entry name" value="G_PROTEIN_RECEP_F2_4"/>
    <property type="match status" value="1"/>
</dbReference>
<keyword evidence="12" id="KW-0325">Glycoprotein</keyword>
<dbReference type="Pfam" id="PF07645">
    <property type="entry name" value="EGF_CA"/>
    <property type="match status" value="4"/>
</dbReference>
<dbReference type="FunFam" id="2.60.220.50:FF:000007">
    <property type="entry name" value="Adhesion G protein-coupled receptor E5"/>
    <property type="match status" value="1"/>
</dbReference>
<sequence length="689" mass="75909">MERGEIEAPFPYLCHLCLSAPGLLVLLLFPMGPTAQNSKACALWCPPKSSCVNGNACRCYPGFISSSGEIFMDPLEKCDDINECGPPSPVYCGSSADCQNTEGGYHCTCSPGYEPTSGVTILRNESENTCQGIHKFLLPLAHVDECQHRPRVCKGRSICINTNGSYTCQCPPGLEFNPEDPRDCTENECTSGRNPCHSSAHCLNFVGSFECHCRPGWKPIPGPLQWPKQHNVDECSSGKHRCHSSTVCVNTVGSYTCHCRQGWVPKPGFQDKQMTTICEEIFPTWTAPPGIKSQALSHFFKRIQDLGRNFSSASVLNTVRDLVQEMGHLLETPGDLETQPLSEQRFAVTNLLFGLENVLRGLSKALPEGSWNFSSSAGIEVSLEVQAPSYRNITLTQNRTEMMLTWGTVHDSGDSGLAVVGLLSTPGMHRFLAEAPLVLDAEEQTTLHETHRGLLQETSHILLSDVISAFITKDFRSPVTFVFQHSVTPGPREKVHCVYWQRGQNGSGYWDTRGCWVTRTRDNSTTCQCTHLSIFAVLMAHYSVQNEDPALTVITYVGLSLSLLCLLLVALTFLLCKAIQNTSTSLHLQLSLCLFLAHLLFLTATDRTENKVLCALIAGALHYLYLASFTWMLLVGLHLFLSARNLMVVNYSNVNRFMKKAMFPVGYGVPAVIVAISAASRPHLYGTPT</sequence>
<feature type="domain" description="EGF-like" evidence="16">
    <location>
        <begin position="186"/>
        <end position="224"/>
    </location>
</feature>
<gene>
    <name evidence="19" type="ORF">FD755_002390</name>
</gene>
<dbReference type="SMART" id="SM00181">
    <property type="entry name" value="EGF"/>
    <property type="match status" value="5"/>
</dbReference>
<dbReference type="PRINTS" id="PR01278">
    <property type="entry name" value="CD97PROTEIN"/>
</dbReference>
<dbReference type="GO" id="GO:0007189">
    <property type="term" value="P:adenylate cyclase-activating G protein-coupled receptor signaling pathway"/>
    <property type="evidence" value="ECO:0007669"/>
    <property type="project" value="TreeGrafter"/>
</dbReference>
<dbReference type="PROSITE" id="PS50026">
    <property type="entry name" value="EGF_3"/>
    <property type="match status" value="4"/>
</dbReference>
<comment type="subcellular location">
    <subcellularLocation>
        <location evidence="1">Cell membrane</location>
        <topology evidence="1">Multi-pass membrane protein</topology>
    </subcellularLocation>
</comment>
<evidence type="ECO:0000256" key="5">
    <source>
        <dbReference type="ARBA" id="ARBA00022729"/>
    </source>
</evidence>
<evidence type="ECO:0000259" key="18">
    <source>
        <dbReference type="PROSITE" id="PS50261"/>
    </source>
</evidence>
<evidence type="ECO:0000256" key="1">
    <source>
        <dbReference type="ARBA" id="ARBA00004651"/>
    </source>
</evidence>
<dbReference type="Proteomes" id="UP000326062">
    <property type="component" value="Chromosome 1"/>
</dbReference>
<feature type="transmembrane region" description="Helical" evidence="14">
    <location>
        <begin position="553"/>
        <end position="574"/>
    </location>
</feature>
<feature type="non-terminal residue" evidence="19">
    <location>
        <position position="689"/>
    </location>
</feature>
<keyword evidence="2" id="KW-1003">Cell membrane</keyword>
<evidence type="ECO:0000256" key="2">
    <source>
        <dbReference type="ARBA" id="ARBA00022475"/>
    </source>
</evidence>
<dbReference type="Pfam" id="PF01825">
    <property type="entry name" value="GPS"/>
    <property type="match status" value="1"/>
</dbReference>
<dbReference type="FunFam" id="2.10.25.10:FF:000038">
    <property type="entry name" value="Fibrillin 2"/>
    <property type="match status" value="1"/>
</dbReference>
<dbReference type="FunFam" id="2.10.25.10:FF:000382">
    <property type="entry name" value="Adhesion G protein-coupled receptor E2"/>
    <property type="match status" value="1"/>
</dbReference>
<evidence type="ECO:0000256" key="13">
    <source>
        <dbReference type="PROSITE-ProRule" id="PRU00076"/>
    </source>
</evidence>
<comment type="caution">
    <text evidence="13">Lacks conserved residue(s) required for the propagation of feature annotation.</text>
</comment>
<feature type="transmembrane region" description="Helical" evidence="14">
    <location>
        <begin position="661"/>
        <end position="680"/>
    </location>
</feature>
<keyword evidence="11" id="KW-1015">Disulfide bond</keyword>
<dbReference type="PROSITE" id="PS50221">
    <property type="entry name" value="GAIN_B"/>
    <property type="match status" value="1"/>
</dbReference>
<evidence type="ECO:0000259" key="16">
    <source>
        <dbReference type="PROSITE" id="PS50026"/>
    </source>
</evidence>
<evidence type="ECO:0000256" key="3">
    <source>
        <dbReference type="ARBA" id="ARBA00022536"/>
    </source>
</evidence>
<protein>
    <recommendedName>
        <fullName evidence="21">Adhesion G protein-coupled receptor E2</fullName>
    </recommendedName>
</protein>
<dbReference type="InterPro" id="IPR017981">
    <property type="entry name" value="GPCR_2-like_7TM"/>
</dbReference>
<dbReference type="InterPro" id="IPR046338">
    <property type="entry name" value="GAIN_dom_sf"/>
</dbReference>
<dbReference type="EMBL" id="VCEB01000001">
    <property type="protein sequence ID" value="KAB0387434.1"/>
    <property type="molecule type" value="Genomic_DNA"/>
</dbReference>
<evidence type="ECO:0000256" key="15">
    <source>
        <dbReference type="SAM" id="SignalP"/>
    </source>
</evidence>
<evidence type="ECO:0000256" key="6">
    <source>
        <dbReference type="ARBA" id="ARBA00022737"/>
    </source>
</evidence>
<dbReference type="PANTHER" id="PTHR12011:SF472">
    <property type="entry name" value="ADHESION G PROTEIN-COUPLED RECEPTOR E2"/>
    <property type="match status" value="1"/>
</dbReference>
<dbReference type="InterPro" id="IPR000832">
    <property type="entry name" value="GPCR_2_secretin-like"/>
</dbReference>
<feature type="domain" description="GAIN-B" evidence="17">
    <location>
        <begin position="371"/>
        <end position="545"/>
    </location>
</feature>
<dbReference type="SUPFAM" id="SSF57184">
    <property type="entry name" value="Growth factor receptor domain"/>
    <property type="match status" value="1"/>
</dbReference>
<dbReference type="Gene3D" id="1.20.1070.10">
    <property type="entry name" value="Rhodopsin 7-helix transmembrane proteins"/>
    <property type="match status" value="1"/>
</dbReference>
<dbReference type="PRINTS" id="PR00249">
    <property type="entry name" value="GPCRSECRETIN"/>
</dbReference>
<keyword evidence="10 14" id="KW-0472">Membrane</keyword>
<dbReference type="SMART" id="SM00303">
    <property type="entry name" value="GPS"/>
    <property type="match status" value="1"/>
</dbReference>
<dbReference type="GO" id="GO:0005886">
    <property type="term" value="C:plasma membrane"/>
    <property type="evidence" value="ECO:0007669"/>
    <property type="project" value="UniProtKB-SubCell"/>
</dbReference>
<keyword evidence="6" id="KW-0677">Repeat</keyword>
<dbReference type="Pfam" id="PF00002">
    <property type="entry name" value="7tm_2"/>
    <property type="match status" value="1"/>
</dbReference>
<dbReference type="InterPro" id="IPR001881">
    <property type="entry name" value="EGF-like_Ca-bd_dom"/>
</dbReference>
<dbReference type="GO" id="GO:0002376">
    <property type="term" value="P:immune system process"/>
    <property type="evidence" value="ECO:0007669"/>
    <property type="project" value="UniProtKB-ARBA"/>
</dbReference>
<evidence type="ECO:0000313" key="20">
    <source>
        <dbReference type="Proteomes" id="UP000326062"/>
    </source>
</evidence>
<dbReference type="Gene3D" id="2.10.25.10">
    <property type="entry name" value="Laminin"/>
    <property type="match status" value="5"/>
</dbReference>
<dbReference type="InterPro" id="IPR003056">
    <property type="entry name" value="GPCR_2_ADGRE2_ADGRE5"/>
</dbReference>
<evidence type="ECO:0000256" key="7">
    <source>
        <dbReference type="ARBA" id="ARBA00022837"/>
    </source>
</evidence>
<dbReference type="PANTHER" id="PTHR12011">
    <property type="entry name" value="ADHESION G-PROTEIN COUPLED RECEPTOR"/>
    <property type="match status" value="1"/>
</dbReference>
<feature type="domain" description="EGF-like" evidence="16">
    <location>
        <begin position="142"/>
        <end position="185"/>
    </location>
</feature>
<evidence type="ECO:0000259" key="17">
    <source>
        <dbReference type="PROSITE" id="PS50221"/>
    </source>
</evidence>
<evidence type="ECO:0000256" key="9">
    <source>
        <dbReference type="ARBA" id="ARBA00022989"/>
    </source>
</evidence>
<evidence type="ECO:0000256" key="11">
    <source>
        <dbReference type="ARBA" id="ARBA00023157"/>
    </source>
</evidence>
<organism evidence="19 20">
    <name type="scientific">Muntiacus reevesi</name>
    <name type="common">Reeves' muntjac</name>
    <name type="synonym">Cervus reevesi</name>
    <dbReference type="NCBI Taxonomy" id="9886"/>
    <lineage>
        <taxon>Eukaryota</taxon>
        <taxon>Metazoa</taxon>
        <taxon>Chordata</taxon>
        <taxon>Craniata</taxon>
        <taxon>Vertebrata</taxon>
        <taxon>Euteleostomi</taxon>
        <taxon>Mammalia</taxon>
        <taxon>Eutheria</taxon>
        <taxon>Laurasiatheria</taxon>
        <taxon>Artiodactyla</taxon>
        <taxon>Ruminantia</taxon>
        <taxon>Pecora</taxon>
        <taxon>Cervidae</taxon>
        <taxon>Muntiacinae</taxon>
        <taxon>Muntiacus</taxon>
    </lineage>
</organism>
<dbReference type="GO" id="GO:0007166">
    <property type="term" value="P:cell surface receptor signaling pathway"/>
    <property type="evidence" value="ECO:0007669"/>
    <property type="project" value="InterPro"/>
</dbReference>
<dbReference type="FunFam" id="2.10.25.10:FF:000177">
    <property type="entry name" value="Adhesion G protein-coupled receptor E2"/>
    <property type="match status" value="1"/>
</dbReference>
<feature type="signal peptide" evidence="15">
    <location>
        <begin position="1"/>
        <end position="35"/>
    </location>
</feature>
<dbReference type="GO" id="GO:0007155">
    <property type="term" value="P:cell adhesion"/>
    <property type="evidence" value="ECO:0007669"/>
    <property type="project" value="UniProtKB-KW"/>
</dbReference>
<dbReference type="GO" id="GO:0004930">
    <property type="term" value="F:G protein-coupled receptor activity"/>
    <property type="evidence" value="ECO:0007669"/>
    <property type="project" value="InterPro"/>
</dbReference>
<keyword evidence="8" id="KW-0130">Cell adhesion</keyword>
<dbReference type="InterPro" id="IPR057244">
    <property type="entry name" value="GAIN_B"/>
</dbReference>
<dbReference type="FunFam" id="1.20.1070.10:FF:000579">
    <property type="entry name" value="EGF-like module-containing mucin-like hormone receptor-like 2"/>
    <property type="match status" value="1"/>
</dbReference>
<dbReference type="CDD" id="cd00054">
    <property type="entry name" value="EGF_CA"/>
    <property type="match status" value="4"/>
</dbReference>
<keyword evidence="3 13" id="KW-0245">EGF-like domain</keyword>
<evidence type="ECO:0000256" key="12">
    <source>
        <dbReference type="ARBA" id="ARBA00023180"/>
    </source>
</evidence>
<dbReference type="SMART" id="SM00179">
    <property type="entry name" value="EGF_CA"/>
    <property type="match status" value="4"/>
</dbReference>
<comment type="caution">
    <text evidence="19">The sequence shown here is derived from an EMBL/GenBank/DDBJ whole genome shotgun (WGS) entry which is preliminary data.</text>
</comment>
<dbReference type="AlphaFoldDB" id="A0A5J5N646"/>
<evidence type="ECO:0000256" key="4">
    <source>
        <dbReference type="ARBA" id="ARBA00022692"/>
    </source>
</evidence>
<dbReference type="InterPro" id="IPR009030">
    <property type="entry name" value="Growth_fac_rcpt_cys_sf"/>
</dbReference>
<dbReference type="GO" id="GO:0005509">
    <property type="term" value="F:calcium ion binding"/>
    <property type="evidence" value="ECO:0007669"/>
    <property type="project" value="InterPro"/>
</dbReference>
<feature type="domain" description="EGF-like" evidence="16">
    <location>
        <begin position="231"/>
        <end position="270"/>
    </location>
</feature>
<dbReference type="SUPFAM" id="SSF57196">
    <property type="entry name" value="EGF/Laminin"/>
    <property type="match status" value="1"/>
</dbReference>
<feature type="transmembrane region" description="Helical" evidence="14">
    <location>
        <begin position="586"/>
        <end position="604"/>
    </location>
</feature>
<keyword evidence="7" id="KW-0106">Calcium</keyword>
<feature type="domain" description="G-protein coupled receptors family 2 profile 2" evidence="18">
    <location>
        <begin position="551"/>
        <end position="689"/>
    </location>
</feature>
<evidence type="ECO:0008006" key="21">
    <source>
        <dbReference type="Google" id="ProtNLM"/>
    </source>
</evidence>
<keyword evidence="20" id="KW-1185">Reference proteome</keyword>
<evidence type="ECO:0000256" key="14">
    <source>
        <dbReference type="SAM" id="Phobius"/>
    </source>
</evidence>
<feature type="domain" description="EGF-like" evidence="16">
    <location>
        <begin position="80"/>
        <end position="119"/>
    </location>
</feature>
<evidence type="ECO:0000313" key="19">
    <source>
        <dbReference type="EMBL" id="KAB0387434.1"/>
    </source>
</evidence>
<keyword evidence="4 14" id="KW-0812">Transmembrane</keyword>
<keyword evidence="5 15" id="KW-0732">Signal</keyword>
<dbReference type="FunFam" id="2.10.25.10:FF:000216">
    <property type="entry name" value="Adhesion G protein-coupled receptor E2"/>
    <property type="match status" value="1"/>
</dbReference>
<evidence type="ECO:0000256" key="8">
    <source>
        <dbReference type="ARBA" id="ARBA00022889"/>
    </source>
</evidence>
<dbReference type="InterPro" id="IPR000742">
    <property type="entry name" value="EGF"/>
</dbReference>
<feature type="chain" id="PRO_5023920844" description="Adhesion G protein-coupled receptor E2" evidence="15">
    <location>
        <begin position="36"/>
        <end position="689"/>
    </location>
</feature>
<dbReference type="InterPro" id="IPR000203">
    <property type="entry name" value="GPS"/>
</dbReference>
<dbReference type="InterPro" id="IPR049883">
    <property type="entry name" value="NOTCH1_EGF-like"/>
</dbReference>
<evidence type="ECO:0000256" key="10">
    <source>
        <dbReference type="ARBA" id="ARBA00023136"/>
    </source>
</evidence>
<proteinExistence type="predicted"/>
<name>A0A5J5N646_MUNRE</name>
<keyword evidence="9 14" id="KW-1133">Transmembrane helix</keyword>
<dbReference type="PROSITE" id="PS00010">
    <property type="entry name" value="ASX_HYDROXYL"/>
    <property type="match status" value="4"/>
</dbReference>
<dbReference type="InterPro" id="IPR018097">
    <property type="entry name" value="EGF_Ca-bd_CS"/>
</dbReference>